<dbReference type="Gene3D" id="1.20.120.1760">
    <property type="match status" value="1"/>
</dbReference>
<dbReference type="EMBL" id="PGTM01000128">
    <property type="protein sequence ID" value="PJF35639.1"/>
    <property type="molecule type" value="Genomic_DNA"/>
</dbReference>
<dbReference type="InterPro" id="IPR048254">
    <property type="entry name" value="CDP_ALCOHOL_P_TRANSF_CS"/>
</dbReference>
<sequence>MTFRSPSEFLRHAARGLMARLGQLGAQLGWQPNAITLLGLLPALIAALLAAQGQFVAAGVVLLIGAPLDALDGAVARAKGNQTRFGALLDSTVDRYVDALLFGGIGCALAGAGDISGVLLAFGALSGAYAVSYVRARAEGLAIGSIKDGLFDRPARLIVLILALLTGALTLGLLILAVGAHLTALQRLWIAFRIANRDDVQA</sequence>
<evidence type="ECO:0000256" key="2">
    <source>
        <dbReference type="RuleBase" id="RU003750"/>
    </source>
</evidence>
<keyword evidence="3" id="KW-0812">Transmembrane</keyword>
<evidence type="ECO:0000313" key="6">
    <source>
        <dbReference type="Proteomes" id="UP000228947"/>
    </source>
</evidence>
<dbReference type="Proteomes" id="UP000229681">
    <property type="component" value="Unassembled WGS sequence"/>
</dbReference>
<dbReference type="GO" id="GO:0008654">
    <property type="term" value="P:phospholipid biosynthetic process"/>
    <property type="evidence" value="ECO:0007669"/>
    <property type="project" value="InterPro"/>
</dbReference>
<comment type="similarity">
    <text evidence="2">Belongs to the CDP-alcohol phosphatidyltransferase class-I family.</text>
</comment>
<accession>A0A2M8Q027</accession>
<organism evidence="5 6">
    <name type="scientific">Candidatus Thermofonsia Clade 1 bacterium</name>
    <dbReference type="NCBI Taxonomy" id="2364210"/>
    <lineage>
        <taxon>Bacteria</taxon>
        <taxon>Bacillati</taxon>
        <taxon>Chloroflexota</taxon>
        <taxon>Candidatus Thermofontia</taxon>
        <taxon>Candidatus Thermofonsia Clade 1</taxon>
    </lineage>
</organism>
<reference evidence="6 7" key="1">
    <citation type="submission" date="2017-11" db="EMBL/GenBank/DDBJ databases">
        <title>Evolution of Phototrophy in the Chloroflexi Phylum Driven by Horizontal Gene Transfer.</title>
        <authorList>
            <person name="Ward L.M."/>
            <person name="Hemp J."/>
            <person name="Shih P.M."/>
            <person name="Mcglynn S.E."/>
            <person name="Fischer W."/>
        </authorList>
    </citation>
    <scope>NUCLEOTIDE SEQUENCE [LARGE SCALE GENOMIC DNA]</scope>
    <source>
        <strain evidence="5">CP1_1M</strain>
        <strain evidence="4">JP3_13</strain>
    </source>
</reference>
<dbReference type="GO" id="GO:0016020">
    <property type="term" value="C:membrane"/>
    <property type="evidence" value="ECO:0007669"/>
    <property type="project" value="InterPro"/>
</dbReference>
<protein>
    <submittedName>
        <fullName evidence="5">CDP-alcohol phosphatidyltransferase family protein</fullName>
    </submittedName>
</protein>
<keyword evidence="3" id="KW-1133">Transmembrane helix</keyword>
<proteinExistence type="inferred from homology"/>
<keyword evidence="1 2" id="KW-0808">Transferase</keyword>
<dbReference type="GO" id="GO:0016780">
    <property type="term" value="F:phosphotransferase activity, for other substituted phosphate groups"/>
    <property type="evidence" value="ECO:0007669"/>
    <property type="project" value="InterPro"/>
</dbReference>
<evidence type="ECO:0000313" key="5">
    <source>
        <dbReference type="EMBL" id="PJF43152.1"/>
    </source>
</evidence>
<evidence type="ECO:0000313" key="4">
    <source>
        <dbReference type="EMBL" id="PJF35639.1"/>
    </source>
</evidence>
<gene>
    <name evidence="4" type="ORF">CUN49_09540</name>
    <name evidence="5" type="ORF">CUN50_01030</name>
</gene>
<keyword evidence="3" id="KW-0472">Membrane</keyword>
<name>A0A2M8Q027_9CHLR</name>
<dbReference type="InterPro" id="IPR000462">
    <property type="entry name" value="CDP-OH_P_trans"/>
</dbReference>
<accession>A0A2M8PDL8</accession>
<dbReference type="PROSITE" id="PS00379">
    <property type="entry name" value="CDP_ALCOHOL_P_TRANSF"/>
    <property type="match status" value="1"/>
</dbReference>
<evidence type="ECO:0000256" key="1">
    <source>
        <dbReference type="ARBA" id="ARBA00022679"/>
    </source>
</evidence>
<evidence type="ECO:0000313" key="7">
    <source>
        <dbReference type="Proteomes" id="UP000229681"/>
    </source>
</evidence>
<feature type="transmembrane region" description="Helical" evidence="3">
    <location>
        <begin position="28"/>
        <end position="49"/>
    </location>
</feature>
<dbReference type="EMBL" id="PGTL01000003">
    <property type="protein sequence ID" value="PJF43152.1"/>
    <property type="molecule type" value="Genomic_DNA"/>
</dbReference>
<dbReference type="InterPro" id="IPR043130">
    <property type="entry name" value="CDP-OH_PTrfase_TM_dom"/>
</dbReference>
<evidence type="ECO:0000256" key="3">
    <source>
        <dbReference type="SAM" id="Phobius"/>
    </source>
</evidence>
<feature type="transmembrane region" description="Helical" evidence="3">
    <location>
        <begin position="96"/>
        <end position="112"/>
    </location>
</feature>
<dbReference type="Proteomes" id="UP000228947">
    <property type="component" value="Unassembled WGS sequence"/>
</dbReference>
<dbReference type="Pfam" id="PF01066">
    <property type="entry name" value="CDP-OH_P_transf"/>
    <property type="match status" value="1"/>
</dbReference>
<comment type="caution">
    <text evidence="5">The sequence shown here is derived from an EMBL/GenBank/DDBJ whole genome shotgun (WGS) entry which is preliminary data.</text>
</comment>
<feature type="transmembrane region" description="Helical" evidence="3">
    <location>
        <begin position="157"/>
        <end position="180"/>
    </location>
</feature>
<dbReference type="AlphaFoldDB" id="A0A2M8Q027"/>